<evidence type="ECO:0000313" key="1">
    <source>
        <dbReference type="EMBL" id="JAE07460.1"/>
    </source>
</evidence>
<sequence length="30" mass="3421">MMRELQHGVPCTFQPIKNSFNTAKQLLKGC</sequence>
<reference evidence="1" key="2">
    <citation type="journal article" date="2015" name="Data Brief">
        <title>Shoot transcriptome of the giant reed, Arundo donax.</title>
        <authorList>
            <person name="Barrero R.A."/>
            <person name="Guerrero F.D."/>
            <person name="Moolhuijzen P."/>
            <person name="Goolsby J.A."/>
            <person name="Tidwell J."/>
            <person name="Bellgard S.E."/>
            <person name="Bellgard M.I."/>
        </authorList>
    </citation>
    <scope>NUCLEOTIDE SEQUENCE</scope>
    <source>
        <tissue evidence="1">Shoot tissue taken approximately 20 cm above the soil surface</tissue>
    </source>
</reference>
<organism evidence="1">
    <name type="scientific">Arundo donax</name>
    <name type="common">Giant reed</name>
    <name type="synonym">Donax arundinaceus</name>
    <dbReference type="NCBI Taxonomy" id="35708"/>
    <lineage>
        <taxon>Eukaryota</taxon>
        <taxon>Viridiplantae</taxon>
        <taxon>Streptophyta</taxon>
        <taxon>Embryophyta</taxon>
        <taxon>Tracheophyta</taxon>
        <taxon>Spermatophyta</taxon>
        <taxon>Magnoliopsida</taxon>
        <taxon>Liliopsida</taxon>
        <taxon>Poales</taxon>
        <taxon>Poaceae</taxon>
        <taxon>PACMAD clade</taxon>
        <taxon>Arundinoideae</taxon>
        <taxon>Arundineae</taxon>
        <taxon>Arundo</taxon>
    </lineage>
</organism>
<dbReference type="AlphaFoldDB" id="A0A0A9F343"/>
<proteinExistence type="predicted"/>
<reference evidence="1" key="1">
    <citation type="submission" date="2014-09" db="EMBL/GenBank/DDBJ databases">
        <authorList>
            <person name="Magalhaes I.L.F."/>
            <person name="Oliveira U."/>
            <person name="Santos F.R."/>
            <person name="Vidigal T.H.D.A."/>
            <person name="Brescovit A.D."/>
            <person name="Santos A.J."/>
        </authorList>
    </citation>
    <scope>NUCLEOTIDE SEQUENCE</scope>
    <source>
        <tissue evidence="1">Shoot tissue taken approximately 20 cm above the soil surface</tissue>
    </source>
</reference>
<dbReference type="EMBL" id="GBRH01190436">
    <property type="protein sequence ID" value="JAE07460.1"/>
    <property type="molecule type" value="Transcribed_RNA"/>
</dbReference>
<accession>A0A0A9F343</accession>
<protein>
    <submittedName>
        <fullName evidence="1">Uncharacterized protein</fullName>
    </submittedName>
</protein>
<name>A0A0A9F343_ARUDO</name>